<dbReference type="OrthoDB" id="48988at2759"/>
<dbReference type="Gene3D" id="1.10.1040.10">
    <property type="entry name" value="N-(1-d-carboxylethyl)-l-norvaline Dehydrogenase, domain 2"/>
    <property type="match status" value="2"/>
</dbReference>
<dbReference type="InterPro" id="IPR008927">
    <property type="entry name" value="6-PGluconate_DH-like_C_sf"/>
</dbReference>
<comment type="caution">
    <text evidence="3">The sequence shown here is derived from an EMBL/GenBank/DDBJ whole genome shotgun (WGS) entry which is preliminary data.</text>
</comment>
<feature type="domain" description="6-phosphogluconate dehydrogenase NADP-binding" evidence="1">
    <location>
        <begin position="7"/>
        <end position="165"/>
    </location>
</feature>
<feature type="domain" description="3-hydroxyisobutyrate dehydrogenase-like NAD-binding" evidence="2">
    <location>
        <begin position="174"/>
        <end position="294"/>
    </location>
</feature>
<sequence>MTTKPAIGFCGLGAMGFGMATHLVKSGYAVTGFDVWAPTLEKFAAAGGTPSTSLRASAQDKAFYVCMVATAKQAQDAIFGPDGILEGLPAGATLYLCSTVPSAYAAGVDKELGARGRGDVMFVDAPVSGGAVRAAEGTLSIMAGASEAAFEKGRWLLEEMAAPKKLFVVRGGVGAGSNMKMVHQVLAAVHILAVSEAFGFAARLGLNGGDVREAVVGGEAWSWMFENRSVRTLAEDYFPGASAVTIVLKDAGIITSMGRLLGFPLPLCSITEQVFFSGLDKGFGPNDDAGLVRLWTSEPVSSIQSTYSEDDKKAKLKLVTDLLTGIHLCAAAESLAFAKHVGIPLAQMYELVVEAAGGSAVFKDYATKMIPILEGNGTEDATIPEAYFDGLKKAVQEAQGLQCPLYLGNGALSLLLQTGKTLKLKSLLGLYSPV</sequence>
<evidence type="ECO:0000259" key="1">
    <source>
        <dbReference type="Pfam" id="PF03446"/>
    </source>
</evidence>
<organism evidence="3 4">
    <name type="scientific">Periconia digitata</name>
    <dbReference type="NCBI Taxonomy" id="1303443"/>
    <lineage>
        <taxon>Eukaryota</taxon>
        <taxon>Fungi</taxon>
        <taxon>Dikarya</taxon>
        <taxon>Ascomycota</taxon>
        <taxon>Pezizomycotina</taxon>
        <taxon>Dothideomycetes</taxon>
        <taxon>Pleosporomycetidae</taxon>
        <taxon>Pleosporales</taxon>
        <taxon>Massarineae</taxon>
        <taxon>Periconiaceae</taxon>
        <taxon>Periconia</taxon>
    </lineage>
</organism>
<dbReference type="InterPro" id="IPR036291">
    <property type="entry name" value="NAD(P)-bd_dom_sf"/>
</dbReference>
<dbReference type="Gene3D" id="3.40.50.720">
    <property type="entry name" value="NAD(P)-binding Rossmann-like Domain"/>
    <property type="match status" value="1"/>
</dbReference>
<protein>
    <recommendedName>
        <fullName evidence="5">Oxidoreductase-like protein</fullName>
    </recommendedName>
</protein>
<evidence type="ECO:0000313" key="4">
    <source>
        <dbReference type="Proteomes" id="UP001152607"/>
    </source>
</evidence>
<name>A0A9W4UGE7_9PLEO</name>
<dbReference type="GO" id="GO:0050661">
    <property type="term" value="F:NADP binding"/>
    <property type="evidence" value="ECO:0007669"/>
    <property type="project" value="InterPro"/>
</dbReference>
<dbReference type="Pfam" id="PF03446">
    <property type="entry name" value="NAD_binding_2"/>
    <property type="match status" value="1"/>
</dbReference>
<dbReference type="InterPro" id="IPR029154">
    <property type="entry name" value="HIBADH-like_NADP-bd"/>
</dbReference>
<feature type="domain" description="3-hydroxyisobutyrate dehydrogenase-like NAD-binding" evidence="2">
    <location>
        <begin position="316"/>
        <end position="417"/>
    </location>
</feature>
<dbReference type="AlphaFoldDB" id="A0A9W4UGE7"/>
<dbReference type="EMBL" id="CAOQHR010000006">
    <property type="protein sequence ID" value="CAI6335716.1"/>
    <property type="molecule type" value="Genomic_DNA"/>
</dbReference>
<dbReference type="SUPFAM" id="SSF51735">
    <property type="entry name" value="NAD(P)-binding Rossmann-fold domains"/>
    <property type="match status" value="1"/>
</dbReference>
<dbReference type="InterPro" id="IPR013328">
    <property type="entry name" value="6PGD_dom2"/>
</dbReference>
<keyword evidence="4" id="KW-1185">Reference proteome</keyword>
<dbReference type="PANTHER" id="PTHR43060:SF17">
    <property type="entry name" value="L-THREONATE DEHYDROGENASE"/>
    <property type="match status" value="1"/>
</dbReference>
<evidence type="ECO:0008006" key="5">
    <source>
        <dbReference type="Google" id="ProtNLM"/>
    </source>
</evidence>
<evidence type="ECO:0000313" key="3">
    <source>
        <dbReference type="EMBL" id="CAI6335716.1"/>
    </source>
</evidence>
<evidence type="ECO:0000259" key="2">
    <source>
        <dbReference type="Pfam" id="PF14833"/>
    </source>
</evidence>
<dbReference type="GO" id="GO:0051287">
    <property type="term" value="F:NAD binding"/>
    <property type="evidence" value="ECO:0007669"/>
    <property type="project" value="InterPro"/>
</dbReference>
<reference evidence="3" key="1">
    <citation type="submission" date="2023-01" db="EMBL/GenBank/DDBJ databases">
        <authorList>
            <person name="Van Ghelder C."/>
            <person name="Rancurel C."/>
        </authorList>
    </citation>
    <scope>NUCLEOTIDE SEQUENCE</scope>
    <source>
        <strain evidence="3">CNCM I-4278</strain>
    </source>
</reference>
<dbReference type="Proteomes" id="UP001152607">
    <property type="component" value="Unassembled WGS sequence"/>
</dbReference>
<dbReference type="InterPro" id="IPR006115">
    <property type="entry name" value="6PGDH_NADP-bd"/>
</dbReference>
<accession>A0A9W4UGE7</accession>
<dbReference type="Pfam" id="PF14833">
    <property type="entry name" value="NAD_binding_11"/>
    <property type="match status" value="2"/>
</dbReference>
<dbReference type="PANTHER" id="PTHR43060">
    <property type="entry name" value="3-HYDROXYISOBUTYRATE DEHYDROGENASE-LIKE 1, MITOCHONDRIAL-RELATED"/>
    <property type="match status" value="1"/>
</dbReference>
<gene>
    <name evidence="3" type="ORF">PDIGIT_LOCUS8801</name>
</gene>
<dbReference type="SUPFAM" id="SSF48179">
    <property type="entry name" value="6-phosphogluconate dehydrogenase C-terminal domain-like"/>
    <property type="match status" value="2"/>
</dbReference>
<proteinExistence type="predicted"/>